<name>A0A7S4RNU9_9STRA</name>
<accession>A0A7S4RNU9</accession>
<keyword evidence="1" id="KW-0732">Signal</keyword>
<sequence length="133" mass="15512">MYRTLFFLAFIGFAAAFFRPVAPKQVRQVKDVAPATKLPFDDLDNIAVESDSNIHPARKCGFCMGVSCFFFPSIPYVYICESIRTLYRLTCVFGNRFFLFISVSRADELPRQWPLTQRPIDVEQQSRRQRWVD</sequence>
<dbReference type="AlphaFoldDB" id="A0A7S4RNU9"/>
<dbReference type="EMBL" id="HBNS01026731">
    <property type="protein sequence ID" value="CAE4618891.1"/>
    <property type="molecule type" value="Transcribed_RNA"/>
</dbReference>
<feature type="signal peptide" evidence="1">
    <location>
        <begin position="1"/>
        <end position="16"/>
    </location>
</feature>
<evidence type="ECO:0000313" key="2">
    <source>
        <dbReference type="EMBL" id="CAE4618891.1"/>
    </source>
</evidence>
<reference evidence="2" key="1">
    <citation type="submission" date="2021-01" db="EMBL/GenBank/DDBJ databases">
        <authorList>
            <person name="Corre E."/>
            <person name="Pelletier E."/>
            <person name="Niang G."/>
            <person name="Scheremetjew M."/>
            <person name="Finn R."/>
            <person name="Kale V."/>
            <person name="Holt S."/>
            <person name="Cochrane G."/>
            <person name="Meng A."/>
            <person name="Brown T."/>
            <person name="Cohen L."/>
        </authorList>
    </citation>
    <scope>NUCLEOTIDE SEQUENCE</scope>
    <source>
        <strain evidence="2">GSO104</strain>
    </source>
</reference>
<organism evidence="2">
    <name type="scientific">Ditylum brightwellii</name>
    <dbReference type="NCBI Taxonomy" id="49249"/>
    <lineage>
        <taxon>Eukaryota</taxon>
        <taxon>Sar</taxon>
        <taxon>Stramenopiles</taxon>
        <taxon>Ochrophyta</taxon>
        <taxon>Bacillariophyta</taxon>
        <taxon>Mediophyceae</taxon>
        <taxon>Lithodesmiophycidae</taxon>
        <taxon>Lithodesmiales</taxon>
        <taxon>Lithodesmiaceae</taxon>
        <taxon>Ditylum</taxon>
    </lineage>
</organism>
<feature type="chain" id="PRO_5030807533" evidence="1">
    <location>
        <begin position="17"/>
        <end position="133"/>
    </location>
</feature>
<proteinExistence type="predicted"/>
<protein>
    <submittedName>
        <fullName evidence="2">Uncharacterized protein</fullName>
    </submittedName>
</protein>
<evidence type="ECO:0000256" key="1">
    <source>
        <dbReference type="SAM" id="SignalP"/>
    </source>
</evidence>
<gene>
    <name evidence="2" type="ORF">DBRI00130_LOCUS21035</name>
</gene>